<dbReference type="RefSeq" id="WP_290232403.1">
    <property type="nucleotide sequence ID" value="NZ_JAUFPZ010000002.1"/>
</dbReference>
<proteinExistence type="predicted"/>
<keyword evidence="3" id="KW-1185">Reference proteome</keyword>
<evidence type="ECO:0000259" key="1">
    <source>
        <dbReference type="Pfam" id="PF18734"/>
    </source>
</evidence>
<comment type="caution">
    <text evidence="2">The sequence shown here is derived from an EMBL/GenBank/DDBJ whole genome shotgun (WGS) entry which is preliminary data.</text>
</comment>
<dbReference type="EMBL" id="JBHSAS010000023">
    <property type="protein sequence ID" value="MFC4029270.1"/>
    <property type="molecule type" value="Genomic_DNA"/>
</dbReference>
<dbReference type="Proteomes" id="UP001595793">
    <property type="component" value="Unassembled WGS sequence"/>
</dbReference>
<name>A0ABV8HAX3_9FLAO</name>
<protein>
    <recommendedName>
        <fullName evidence="1">HEPN AbiU2-like domain-containing protein</fullName>
    </recommendedName>
</protein>
<accession>A0ABV8HAX3</accession>
<evidence type="ECO:0000313" key="3">
    <source>
        <dbReference type="Proteomes" id="UP001595793"/>
    </source>
</evidence>
<dbReference type="Pfam" id="PF18734">
    <property type="entry name" value="HEPN_AbiU2"/>
    <property type="match status" value="1"/>
</dbReference>
<organism evidence="2 3">
    <name type="scientific">Zunongwangia endophytica</name>
    <dbReference type="NCBI Taxonomy" id="1808945"/>
    <lineage>
        <taxon>Bacteria</taxon>
        <taxon>Pseudomonadati</taxon>
        <taxon>Bacteroidota</taxon>
        <taxon>Flavobacteriia</taxon>
        <taxon>Flavobacteriales</taxon>
        <taxon>Flavobacteriaceae</taxon>
        <taxon>Zunongwangia</taxon>
    </lineage>
</organism>
<feature type="domain" description="HEPN AbiU2-like" evidence="1">
    <location>
        <begin position="22"/>
        <end position="177"/>
    </location>
</feature>
<gene>
    <name evidence="2" type="ORF">ACFOS1_17760</name>
</gene>
<evidence type="ECO:0000313" key="2">
    <source>
        <dbReference type="EMBL" id="MFC4029270.1"/>
    </source>
</evidence>
<reference evidence="3" key="1">
    <citation type="journal article" date="2019" name="Int. J. Syst. Evol. Microbiol.">
        <title>The Global Catalogue of Microorganisms (GCM) 10K type strain sequencing project: providing services to taxonomists for standard genome sequencing and annotation.</title>
        <authorList>
            <consortium name="The Broad Institute Genomics Platform"/>
            <consortium name="The Broad Institute Genome Sequencing Center for Infectious Disease"/>
            <person name="Wu L."/>
            <person name="Ma J."/>
        </authorList>
    </citation>
    <scope>NUCLEOTIDE SEQUENCE [LARGE SCALE GENOMIC DNA]</scope>
    <source>
        <strain evidence="3">CECT 9128</strain>
    </source>
</reference>
<sequence length="209" mass="25137">MSKKKEFENDLKRIKDIYFSAQETFLINKELYKNIDSSEYESYLKNINPFFYFCKIYFWRNTVLELSKLFNQKENEKFNIPKFVSKLKPNGYFKSLNFDAEFLDAILIRIQDNKHLIDNLIEQRDKVYAHEDRNNQDIRNLVSHTQTEKLLGIVKDLIKELYLVHYETSMQFDILASPATSLENIIEKLCKMNVIEEKERSELFKKMTE</sequence>
<dbReference type="InterPro" id="IPR040704">
    <property type="entry name" value="HEPN_AbiU2"/>
</dbReference>